<dbReference type="RefSeq" id="WP_166691621.1">
    <property type="nucleotide sequence ID" value="NZ_WAEL01000003.1"/>
</dbReference>
<dbReference type="InterPro" id="IPR038729">
    <property type="entry name" value="Rad50/SbcC_AAA"/>
</dbReference>
<sequence>MKIRQIRFRNINSFYGEHEPIQFASGLLGDTGLFVISGPTGAGKSTLLDVMTLALFNRLPRLNGAISGTAITDDGLIVNRQAAAEPNTSAYAEVEYEVDGNRYRSRWSIRKNRKNNWNNYEMEVARLADDKPEGILFPIKDLRDFPKKNEELIGLSYEQFIKSIVLAQGAFDQFLKSKASERSKMLEQLTGTEIYRQLSRKAYEHTKYLDEQIDIKRVGIGSIRMLSPDRVTELTDQLVLADTQLAEVKAQIKLFEAEKKFVDDAERAEKVLARLAATGEKLAERTASFTPDRDRLLLHNKATPLAGLLTELAGAERAILKARQDRATVTAELNRLSERLNNLVAEAVAFVGTPGLTSTAAGAAIDAFRERLTTLQNQLTAEQNAAAPLLQRIRQQATTEPELRSSPLHQLTLDNVASSLVDLQADRAGVQTRIDTLLETYPDVTPATLPERSQQAIDRDKVLGTLILLEEEQRDRILKGQKLAEPIEALKSQIELLLPLLAAARERERSAEETVNQLDAEQRRLSAEVNLTELREALVDGEPCPLCGSPEHPYATHYINQLGTVAARLLLVKDEFQKARTTTRGLSDKLIAQEAQLAEAERTQQTLRDQFRGKRDEINALREANQLAEDAGPELLRSEQRELATTQADLKTLRSLWEKQRTIDLLIQQLTELQQHQQAINSLTQQKQALYASDDWPQRAGTLLKNLADVQSRIATQTGLQQKTEEDEQAALTDERRISTALVPQLKKQGFDSADVARQLLLDVPTSQKLQKQRDELDRDRIELDQSIADEQKRLDAAHKARKTALTPDEVKATFDTARKKHEKLLTDSGYARSELDTNKKSVTAHQKAIAELARMEADVMPWKELTKLIGSAKGDSFSKFAQSLTLAQLIGLANRRLKNLTDRYLLLSPREEQDELFVVDLYQGQAERTITSLSGGETFTLSLALALALSDLASQNVQIDSLFIDEGFGTLDPESLDTAIVMLEKLQQESQKTIGIISHRHEIKERITVQIQVERGIDGNSRCYVVS</sequence>
<feature type="coiled-coil region" evidence="1">
    <location>
        <begin position="590"/>
        <end position="693"/>
    </location>
</feature>
<organism evidence="3 4">
    <name type="scientific">Fibrivirga algicola</name>
    <dbReference type="NCBI Taxonomy" id="2950420"/>
    <lineage>
        <taxon>Bacteria</taxon>
        <taxon>Pseudomonadati</taxon>
        <taxon>Bacteroidota</taxon>
        <taxon>Cytophagia</taxon>
        <taxon>Cytophagales</taxon>
        <taxon>Spirosomataceae</taxon>
        <taxon>Fibrivirga</taxon>
    </lineage>
</organism>
<keyword evidence="4" id="KW-1185">Reference proteome</keyword>
<protein>
    <submittedName>
        <fullName evidence="3">AAA family ATPase</fullName>
    </submittedName>
</protein>
<dbReference type="Gene3D" id="3.40.50.300">
    <property type="entry name" value="P-loop containing nucleotide triphosphate hydrolases"/>
    <property type="match status" value="2"/>
</dbReference>
<evidence type="ECO:0000259" key="2">
    <source>
        <dbReference type="Pfam" id="PF13476"/>
    </source>
</evidence>
<name>A0ABX0QG79_9BACT</name>
<dbReference type="PANTHER" id="PTHR32114">
    <property type="entry name" value="ABC TRANSPORTER ABCH.3"/>
    <property type="match status" value="1"/>
</dbReference>
<evidence type="ECO:0000313" key="3">
    <source>
        <dbReference type="EMBL" id="NID10221.1"/>
    </source>
</evidence>
<dbReference type="Pfam" id="PF13558">
    <property type="entry name" value="SbcC_Walker_B"/>
    <property type="match status" value="1"/>
</dbReference>
<feature type="coiled-coil region" evidence="1">
    <location>
        <begin position="767"/>
        <end position="794"/>
    </location>
</feature>
<accession>A0ABX0QG79</accession>
<dbReference type="EMBL" id="WAEL01000003">
    <property type="protein sequence ID" value="NID10221.1"/>
    <property type="molecule type" value="Genomic_DNA"/>
</dbReference>
<evidence type="ECO:0000313" key="4">
    <source>
        <dbReference type="Proteomes" id="UP000606008"/>
    </source>
</evidence>
<dbReference type="SUPFAM" id="SSF52540">
    <property type="entry name" value="P-loop containing nucleoside triphosphate hydrolases"/>
    <property type="match status" value="1"/>
</dbReference>
<reference evidence="4" key="1">
    <citation type="submission" date="2019-09" db="EMBL/GenBank/DDBJ databases">
        <authorList>
            <person name="Jung D.-H."/>
        </authorList>
    </citation>
    <scope>NUCLEOTIDE SEQUENCE [LARGE SCALE GENOMIC DNA]</scope>
    <source>
        <strain evidence="4">JA-25</strain>
    </source>
</reference>
<reference evidence="4" key="2">
    <citation type="submission" date="2023-07" db="EMBL/GenBank/DDBJ databases">
        <authorList>
            <person name="Jung D.-H."/>
        </authorList>
    </citation>
    <scope>NUCLEOTIDE SEQUENCE [LARGE SCALE GENOMIC DNA]</scope>
    <source>
        <strain evidence="4">JA-25</strain>
    </source>
</reference>
<feature type="coiled-coil region" evidence="1">
    <location>
        <begin position="501"/>
        <end position="528"/>
    </location>
</feature>
<feature type="domain" description="Rad50/SbcC-type AAA" evidence="2">
    <location>
        <begin position="6"/>
        <end position="230"/>
    </location>
</feature>
<gene>
    <name evidence="3" type="ORF">F7231_08550</name>
</gene>
<keyword evidence="1" id="KW-0175">Coiled coil</keyword>
<comment type="caution">
    <text evidence="3">The sequence shown here is derived from an EMBL/GenBank/DDBJ whole genome shotgun (WGS) entry which is preliminary data.</text>
</comment>
<proteinExistence type="predicted"/>
<evidence type="ECO:0000256" key="1">
    <source>
        <dbReference type="SAM" id="Coils"/>
    </source>
</evidence>
<dbReference type="PANTHER" id="PTHR32114:SF2">
    <property type="entry name" value="ABC TRANSPORTER ABCH.3"/>
    <property type="match status" value="1"/>
</dbReference>
<dbReference type="Proteomes" id="UP000606008">
    <property type="component" value="Unassembled WGS sequence"/>
</dbReference>
<feature type="coiled-coil region" evidence="1">
    <location>
        <begin position="231"/>
        <end position="385"/>
    </location>
</feature>
<dbReference type="Pfam" id="PF13476">
    <property type="entry name" value="AAA_23"/>
    <property type="match status" value="1"/>
</dbReference>
<dbReference type="InterPro" id="IPR027417">
    <property type="entry name" value="P-loop_NTPase"/>
</dbReference>